<dbReference type="Pfam" id="PF12520">
    <property type="entry name" value="DUF3723"/>
    <property type="match status" value="1"/>
</dbReference>
<dbReference type="EMBL" id="JAULSU010000001">
    <property type="protein sequence ID" value="KAK0631607.1"/>
    <property type="molecule type" value="Genomic_DNA"/>
</dbReference>
<dbReference type="Proteomes" id="UP001175000">
    <property type="component" value="Unassembled WGS sequence"/>
</dbReference>
<evidence type="ECO:0000313" key="1">
    <source>
        <dbReference type="EMBL" id="KAK0631607.1"/>
    </source>
</evidence>
<gene>
    <name evidence="1" type="ORF">B0T14DRAFT_443706</name>
</gene>
<reference evidence="1" key="1">
    <citation type="submission" date="2023-06" db="EMBL/GenBank/DDBJ databases">
        <title>Genome-scale phylogeny and comparative genomics of the fungal order Sordariales.</title>
        <authorList>
            <consortium name="Lawrence Berkeley National Laboratory"/>
            <person name="Hensen N."/>
            <person name="Bonometti L."/>
            <person name="Westerberg I."/>
            <person name="Brannstrom I.O."/>
            <person name="Guillou S."/>
            <person name="Cros-Aarteil S."/>
            <person name="Calhoun S."/>
            <person name="Haridas S."/>
            <person name="Kuo A."/>
            <person name="Mondo S."/>
            <person name="Pangilinan J."/>
            <person name="Riley R."/>
            <person name="Labutti K."/>
            <person name="Andreopoulos B."/>
            <person name="Lipzen A."/>
            <person name="Chen C."/>
            <person name="Yanf M."/>
            <person name="Daum C."/>
            <person name="Ng V."/>
            <person name="Clum A."/>
            <person name="Steindorff A."/>
            <person name="Ohm R."/>
            <person name="Martin F."/>
            <person name="Silar P."/>
            <person name="Natvig D."/>
            <person name="Lalanne C."/>
            <person name="Gautier V."/>
            <person name="Ament-Velasquez S.L."/>
            <person name="Kruys A."/>
            <person name="Hutchinson M.I."/>
            <person name="Powell A.J."/>
            <person name="Barry K."/>
            <person name="Miller A.N."/>
            <person name="Grigoriev I.V."/>
            <person name="Debuchy R."/>
            <person name="Gladieux P."/>
            <person name="Thoren M.H."/>
            <person name="Johannesson H."/>
        </authorList>
    </citation>
    <scope>NUCLEOTIDE SEQUENCE</scope>
    <source>
        <strain evidence="1">CBS 606.72</strain>
    </source>
</reference>
<sequence>MELIGIIRCPLKSLIPFGKGRHLNPKHVERLAKRLQRSCRPNEQRNHIRGIVTSAELERILKTLGLSREELQGTTRGLVVYPHLSNHQIACLDGAHRLAAAALCKKKPESWTVQLYYVHGSWIEFPHKITSPTTTSKQIHYEAEYFSHEAPKGDGEIFVAIWKSRLEKDTDRENEHWERLSNAKQATLRGFLEGTPELAEALYQVSQFPGVIS</sequence>
<feature type="non-terminal residue" evidence="1">
    <location>
        <position position="213"/>
    </location>
</feature>
<dbReference type="InterPro" id="IPR022198">
    <property type="entry name" value="DUF3723"/>
</dbReference>
<comment type="caution">
    <text evidence="1">The sequence shown here is derived from an EMBL/GenBank/DDBJ whole genome shotgun (WGS) entry which is preliminary data.</text>
</comment>
<organism evidence="1 2">
    <name type="scientific">Immersiella caudata</name>
    <dbReference type="NCBI Taxonomy" id="314043"/>
    <lineage>
        <taxon>Eukaryota</taxon>
        <taxon>Fungi</taxon>
        <taxon>Dikarya</taxon>
        <taxon>Ascomycota</taxon>
        <taxon>Pezizomycotina</taxon>
        <taxon>Sordariomycetes</taxon>
        <taxon>Sordariomycetidae</taxon>
        <taxon>Sordariales</taxon>
        <taxon>Lasiosphaeriaceae</taxon>
        <taxon>Immersiella</taxon>
    </lineage>
</organism>
<proteinExistence type="predicted"/>
<accession>A0AA39XCV0</accession>
<evidence type="ECO:0000313" key="2">
    <source>
        <dbReference type="Proteomes" id="UP001175000"/>
    </source>
</evidence>
<keyword evidence="2" id="KW-1185">Reference proteome</keyword>
<dbReference type="AlphaFoldDB" id="A0AA39XCV0"/>
<protein>
    <submittedName>
        <fullName evidence="1">Uncharacterized protein</fullName>
    </submittedName>
</protein>
<name>A0AA39XCV0_9PEZI</name>